<dbReference type="Proteomes" id="UP000054018">
    <property type="component" value="Unassembled WGS sequence"/>
</dbReference>
<evidence type="ECO:0000313" key="2">
    <source>
        <dbReference type="EMBL" id="KIK15184.1"/>
    </source>
</evidence>
<protein>
    <submittedName>
        <fullName evidence="2">Uncharacterized protein</fullName>
    </submittedName>
</protein>
<reference evidence="2 3" key="1">
    <citation type="submission" date="2014-04" db="EMBL/GenBank/DDBJ databases">
        <authorList>
            <consortium name="DOE Joint Genome Institute"/>
            <person name="Kuo A."/>
            <person name="Kohler A."/>
            <person name="Costa M.D."/>
            <person name="Nagy L.G."/>
            <person name="Floudas D."/>
            <person name="Copeland A."/>
            <person name="Barry K.W."/>
            <person name="Cichocki N."/>
            <person name="Veneault-Fourrey C."/>
            <person name="LaButti K."/>
            <person name="Lindquist E.A."/>
            <person name="Lipzen A."/>
            <person name="Lundell T."/>
            <person name="Morin E."/>
            <person name="Murat C."/>
            <person name="Sun H."/>
            <person name="Tunlid A."/>
            <person name="Henrissat B."/>
            <person name="Grigoriev I.V."/>
            <person name="Hibbett D.S."/>
            <person name="Martin F."/>
            <person name="Nordberg H.P."/>
            <person name="Cantor M.N."/>
            <person name="Hua S.X."/>
        </authorList>
    </citation>
    <scope>NUCLEOTIDE SEQUENCE [LARGE SCALE GENOMIC DNA]</scope>
    <source>
        <strain evidence="2 3">441</strain>
    </source>
</reference>
<sequence length="75" mass="8023">MVGSATIFKLLAQAWPSLLSGSGIPRCRHMGRLKGVVFPKNCVKVRLRKHVGRNPAPQGTGRPERASLSTTKSAG</sequence>
<feature type="region of interest" description="Disordered" evidence="1">
    <location>
        <begin position="49"/>
        <end position="75"/>
    </location>
</feature>
<dbReference type="AlphaFoldDB" id="A0A0C9YMM9"/>
<organism evidence="2 3">
    <name type="scientific">Pisolithus microcarpus 441</name>
    <dbReference type="NCBI Taxonomy" id="765257"/>
    <lineage>
        <taxon>Eukaryota</taxon>
        <taxon>Fungi</taxon>
        <taxon>Dikarya</taxon>
        <taxon>Basidiomycota</taxon>
        <taxon>Agaricomycotina</taxon>
        <taxon>Agaricomycetes</taxon>
        <taxon>Agaricomycetidae</taxon>
        <taxon>Boletales</taxon>
        <taxon>Sclerodermatineae</taxon>
        <taxon>Pisolithaceae</taxon>
        <taxon>Pisolithus</taxon>
    </lineage>
</organism>
<dbReference type="EMBL" id="KN833902">
    <property type="protein sequence ID" value="KIK15184.1"/>
    <property type="molecule type" value="Genomic_DNA"/>
</dbReference>
<name>A0A0C9YMM9_9AGAM</name>
<evidence type="ECO:0000313" key="3">
    <source>
        <dbReference type="Proteomes" id="UP000054018"/>
    </source>
</evidence>
<gene>
    <name evidence="2" type="ORF">PISMIDRAFT_687438</name>
</gene>
<accession>A0A0C9YMM9</accession>
<dbReference type="HOGENOM" id="CLU_2671992_0_0_1"/>
<keyword evidence="3" id="KW-1185">Reference proteome</keyword>
<proteinExistence type="predicted"/>
<evidence type="ECO:0000256" key="1">
    <source>
        <dbReference type="SAM" id="MobiDB-lite"/>
    </source>
</evidence>
<reference evidence="3" key="2">
    <citation type="submission" date="2015-01" db="EMBL/GenBank/DDBJ databases">
        <title>Evolutionary Origins and Diversification of the Mycorrhizal Mutualists.</title>
        <authorList>
            <consortium name="DOE Joint Genome Institute"/>
            <consortium name="Mycorrhizal Genomics Consortium"/>
            <person name="Kohler A."/>
            <person name="Kuo A."/>
            <person name="Nagy L.G."/>
            <person name="Floudas D."/>
            <person name="Copeland A."/>
            <person name="Barry K.W."/>
            <person name="Cichocki N."/>
            <person name="Veneault-Fourrey C."/>
            <person name="LaButti K."/>
            <person name="Lindquist E.A."/>
            <person name="Lipzen A."/>
            <person name="Lundell T."/>
            <person name="Morin E."/>
            <person name="Murat C."/>
            <person name="Riley R."/>
            <person name="Ohm R."/>
            <person name="Sun H."/>
            <person name="Tunlid A."/>
            <person name="Henrissat B."/>
            <person name="Grigoriev I.V."/>
            <person name="Hibbett D.S."/>
            <person name="Martin F."/>
        </authorList>
    </citation>
    <scope>NUCLEOTIDE SEQUENCE [LARGE SCALE GENOMIC DNA]</scope>
    <source>
        <strain evidence="3">441</strain>
    </source>
</reference>